<sequence length="300" mass="33247">MKKMISIIAVLFSVSFLFSSTALAHITNEKNIYDDIQFSKVQEQIVILRTIGALAAPEGVNLFKPQEKLTRAELAYYIATFDHLADDTAKEEVFEKAALQKKRIISLDGNATYQDVDQAFFGGKAPDSHKSSELTHEDYVRYLSRFLTEKVDGKTLYDLAGAANGPTGTISDVKIIKEGTEDQYVITIEGMNYKINPHGKVLYGPVDLQSWGGKKVDHSILVTHDGEKVIGLIVSAKGQFADDQLVNDHSSMGTHSITSKGEEKPFPFVPMAGGGIVVILFAWIFVVNRSNKKKRKEFLQ</sequence>
<comment type="caution">
    <text evidence="4">The sequence shown here is derived from an EMBL/GenBank/DDBJ whole genome shotgun (WGS) entry which is preliminary data.</text>
</comment>
<dbReference type="Proteomes" id="UP001178888">
    <property type="component" value="Unassembled WGS sequence"/>
</dbReference>
<reference evidence="3" key="2">
    <citation type="submission" date="2023-08" db="EMBL/GenBank/DDBJ databases">
        <title>Nitrogen cycling bacteria in agricultural field soils.</title>
        <authorList>
            <person name="Jang J."/>
        </authorList>
    </citation>
    <scope>NUCLEOTIDE SEQUENCE</scope>
    <source>
        <strain evidence="3">PS3-36</strain>
    </source>
</reference>
<name>A0A4R5VIV9_9BACI</name>
<protein>
    <recommendedName>
        <fullName evidence="7">S-layer homology domain-containing protein</fullName>
    </recommendedName>
</protein>
<dbReference type="EMBL" id="SMYO01000029">
    <property type="protein sequence ID" value="TDK55947.1"/>
    <property type="molecule type" value="Genomic_DNA"/>
</dbReference>
<evidence type="ECO:0000313" key="6">
    <source>
        <dbReference type="Proteomes" id="UP001178888"/>
    </source>
</evidence>
<evidence type="ECO:0000256" key="1">
    <source>
        <dbReference type="SAM" id="Phobius"/>
    </source>
</evidence>
<evidence type="ECO:0000256" key="2">
    <source>
        <dbReference type="SAM" id="SignalP"/>
    </source>
</evidence>
<keyword evidence="1" id="KW-1133">Transmembrane helix</keyword>
<dbReference type="Proteomes" id="UP000295132">
    <property type="component" value="Unassembled WGS sequence"/>
</dbReference>
<keyword evidence="1" id="KW-0812">Transmembrane</keyword>
<dbReference type="AlphaFoldDB" id="A0A4R5VIV9"/>
<feature type="transmembrane region" description="Helical" evidence="1">
    <location>
        <begin position="268"/>
        <end position="287"/>
    </location>
</feature>
<proteinExistence type="predicted"/>
<accession>A0A4R5VIV9</accession>
<feature type="chain" id="PRO_5044608806" description="S-layer homology domain-containing protein" evidence="2">
    <location>
        <begin position="25"/>
        <end position="300"/>
    </location>
</feature>
<evidence type="ECO:0000313" key="3">
    <source>
        <dbReference type="EMBL" id="MDQ6600598.1"/>
    </source>
</evidence>
<gene>
    <name evidence="4" type="ORF">E2K98_28045</name>
    <name evidence="3" type="ORF">RCG21_30610</name>
</gene>
<reference evidence="4 5" key="1">
    <citation type="submission" date="2019-03" db="EMBL/GenBank/DDBJ databases">
        <title>Bacillus niacini sp. nov. a Nicotinate-Metabolizing Mesophile Isolated from Soil.</title>
        <authorList>
            <person name="Zhang G."/>
        </authorList>
    </citation>
    <scope>NUCLEOTIDE SEQUENCE [LARGE SCALE GENOMIC DNA]</scope>
    <source>
        <strain evidence="4 5">WN066</strain>
    </source>
</reference>
<keyword evidence="6" id="KW-1185">Reference proteome</keyword>
<organism evidence="4 5">
    <name type="scientific">Bacillus salipaludis</name>
    <dbReference type="NCBI Taxonomy" id="2547811"/>
    <lineage>
        <taxon>Bacteria</taxon>
        <taxon>Bacillati</taxon>
        <taxon>Bacillota</taxon>
        <taxon>Bacilli</taxon>
        <taxon>Bacillales</taxon>
        <taxon>Bacillaceae</taxon>
        <taxon>Bacillus</taxon>
    </lineage>
</organism>
<evidence type="ECO:0000313" key="5">
    <source>
        <dbReference type="Proteomes" id="UP000295132"/>
    </source>
</evidence>
<dbReference type="EMBL" id="JAVGVR010000001">
    <property type="protein sequence ID" value="MDQ6600598.1"/>
    <property type="molecule type" value="Genomic_DNA"/>
</dbReference>
<keyword evidence="1" id="KW-0472">Membrane</keyword>
<keyword evidence="2" id="KW-0732">Signal</keyword>
<evidence type="ECO:0000313" key="4">
    <source>
        <dbReference type="EMBL" id="TDK55947.1"/>
    </source>
</evidence>
<feature type="signal peptide" evidence="2">
    <location>
        <begin position="1"/>
        <end position="24"/>
    </location>
</feature>
<dbReference type="RefSeq" id="WP_133340003.1">
    <property type="nucleotide sequence ID" value="NZ_JAVGVR010000001.1"/>
</dbReference>
<evidence type="ECO:0008006" key="7">
    <source>
        <dbReference type="Google" id="ProtNLM"/>
    </source>
</evidence>